<evidence type="ECO:0000259" key="4">
    <source>
        <dbReference type="PROSITE" id="PS50003"/>
    </source>
</evidence>
<dbReference type="EMBL" id="JAUCMX010000014">
    <property type="protein sequence ID" value="KAK3523809.1"/>
    <property type="molecule type" value="Genomic_DNA"/>
</dbReference>
<keyword evidence="1" id="KW-0597">Phosphoprotein</keyword>
<dbReference type="GO" id="GO:0043548">
    <property type="term" value="F:phosphatidylinositol 3-kinase binding"/>
    <property type="evidence" value="ECO:0007669"/>
    <property type="project" value="TreeGrafter"/>
</dbReference>
<reference evidence="6" key="1">
    <citation type="submission" date="2023-06" db="EMBL/GenBank/DDBJ databases">
        <title>Male Hemibagrus guttatus genome.</title>
        <authorList>
            <person name="Bian C."/>
        </authorList>
    </citation>
    <scope>NUCLEOTIDE SEQUENCE</scope>
    <source>
        <strain evidence="6">Male_cb2023</strain>
        <tissue evidence="6">Muscle</tissue>
    </source>
</reference>
<feature type="region of interest" description="Disordered" evidence="3">
    <location>
        <begin position="55"/>
        <end position="89"/>
    </location>
</feature>
<evidence type="ECO:0000313" key="7">
    <source>
        <dbReference type="Proteomes" id="UP001274896"/>
    </source>
</evidence>
<dbReference type="GO" id="GO:0005158">
    <property type="term" value="F:insulin receptor binding"/>
    <property type="evidence" value="ECO:0007669"/>
    <property type="project" value="InterPro"/>
</dbReference>
<sequence length="1179" mass="129857">MEDLHDNGVMLTLEAQPRRVVAKTAAVATSGEPSSSSYSSSSSSCCSINNGGSRLPVHSTASAHHHHNHHHHHHHHHHGAPPRRHPPPYHFRVHHLFPEENAQDPVVRKHLPALQYKVHDSAFCRVLSTDTTAAALAAAAAVCSGSVDADVWKCGYLRKQKHGHKRFFVLRGPSNLGPSRLEYYDSEKKFRNALKAAASTAGVVCPSKRVIYLSQCFTVNKRADAKNKYLIALYTKDEYFAMVADSEQEQEDWYLALTELMTEGKKGQLDTDELDDGYGTISPGTIFKEVWQVNVKPKGLGQTKNLMGVYRLCLSAKTIHLVKLNSETPAVNLPLMNIRRCGHSESFFFIEVGRSSSIGPGEIWVQVEDSVVAQNMHETILDTMKALKAFPDFRPRSKSQSSGSNPLPFITTRRHFGNLPPSQTGLQRASRTDSVTGIPPTGKSKGVTGQRYRTSSEGEGTSDRPLSSGTGSLLHLNTPCLNVGREESGGCCTHASPGSAHHTRSASLPVSHFLSATSPISVSSSSGHGSASDTHTRPSSSSICGSPSDGGFNSSDEFCPSPCDFRYFHASSSTPEPHSDTPPIREENRLADYMAMDWYKDAQGGARTFEEESSYMERTFLKLTHYAKPKPGNTLGVMHQKATQTSSSLDEPSPVESKRHAVCSCLLKAGYKSYSELHHPNRPPSLNSDGQKKLPKDDGYMPMIYSIVPSPHPDYTPMQPRTNPLASLHLHPCSLQQVDRHGYMMMLPQDSPSPGITSPSSRSQTEYDDYMDMSQVGSAEGYRQASSEGPKSYGSYFSLPRSYKTPCREDRRKTEYVTESPVEPLSPPCPGEYIHMEFGDRPLHAGSSTSPSAVDSPSMPSSQPCYQLCCSSPDHDYMGLNMDNLLKNRPPRHSLVAPWNPPNYARPLGCTYGQVQTDFVPKNIHREAESPSRMIQHLCVSERSPSPQTEPKVIRSDPQGRRRHSSETFHPCVGGCTARSSAIVNLVEGCRWQNSASFDSVWSYTEDQVSPDSVLLTANCATGGTCCNVSSSYLNYIALDLREVPRMTHDATPPHPAHGTHEENETCACLDLSKSGGHTTASKDTVPFTAHGAVCTEPHWMFVIQHDATLLQDVLRPQIPILTLLTQQCGIMEQIAECYPLLDKLKASLQQVFFTGVFLYVTLVTQLAGWQDKQVYWCF</sequence>
<feature type="region of interest" description="Disordered" evidence="3">
    <location>
        <begin position="519"/>
        <end position="548"/>
    </location>
</feature>
<dbReference type="FunFam" id="2.30.29.30:FF:000409">
    <property type="entry name" value="Insulin receptor substrate 2-B"/>
    <property type="match status" value="1"/>
</dbReference>
<evidence type="ECO:0000313" key="6">
    <source>
        <dbReference type="EMBL" id="KAK3523809.1"/>
    </source>
</evidence>
<feature type="compositionally biased region" description="Polar residues" evidence="3">
    <location>
        <begin position="420"/>
        <end position="435"/>
    </location>
</feature>
<gene>
    <name evidence="6" type="ORF">QTP70_010028</name>
</gene>
<dbReference type="Pfam" id="PF02174">
    <property type="entry name" value="IRS"/>
    <property type="match status" value="1"/>
</dbReference>
<feature type="compositionally biased region" description="Low complexity" evidence="3">
    <location>
        <begin position="539"/>
        <end position="548"/>
    </location>
</feature>
<dbReference type="SMART" id="SM00233">
    <property type="entry name" value="PH"/>
    <property type="match status" value="1"/>
</dbReference>
<feature type="region of interest" description="Disordered" evidence="3">
    <location>
        <begin position="941"/>
        <end position="966"/>
    </location>
</feature>
<evidence type="ECO:0000256" key="2">
    <source>
        <dbReference type="ARBA" id="ARBA00023224"/>
    </source>
</evidence>
<dbReference type="GO" id="GO:0005886">
    <property type="term" value="C:plasma membrane"/>
    <property type="evidence" value="ECO:0007669"/>
    <property type="project" value="TreeGrafter"/>
</dbReference>
<dbReference type="GO" id="GO:0008286">
    <property type="term" value="P:insulin receptor signaling pathway"/>
    <property type="evidence" value="ECO:0007669"/>
    <property type="project" value="InterPro"/>
</dbReference>
<name>A0AAE0QKD5_9TELE</name>
<feature type="region of interest" description="Disordered" evidence="3">
    <location>
        <begin position="840"/>
        <end position="859"/>
    </location>
</feature>
<dbReference type="InterPro" id="IPR011993">
    <property type="entry name" value="PH-like_dom_sf"/>
</dbReference>
<dbReference type="PROSITE" id="PS51064">
    <property type="entry name" value="IRS_PTB"/>
    <property type="match status" value="1"/>
</dbReference>
<feature type="region of interest" description="Disordered" evidence="3">
    <location>
        <begin position="393"/>
        <end position="472"/>
    </location>
</feature>
<feature type="compositionally biased region" description="Low complexity" evidence="3">
    <location>
        <begin position="519"/>
        <end position="532"/>
    </location>
</feature>
<dbReference type="CDD" id="cd01204">
    <property type="entry name" value="PTB_IRS"/>
    <property type="match status" value="1"/>
</dbReference>
<dbReference type="PRINTS" id="PR00628">
    <property type="entry name" value="INSULINRSI"/>
</dbReference>
<evidence type="ECO:0000256" key="3">
    <source>
        <dbReference type="SAM" id="MobiDB-lite"/>
    </source>
</evidence>
<feature type="region of interest" description="Disordered" evidence="3">
    <location>
        <begin position="24"/>
        <end position="43"/>
    </location>
</feature>
<dbReference type="InterPro" id="IPR039011">
    <property type="entry name" value="IRS"/>
</dbReference>
<dbReference type="GO" id="GO:0005829">
    <property type="term" value="C:cytosol"/>
    <property type="evidence" value="ECO:0007669"/>
    <property type="project" value="TreeGrafter"/>
</dbReference>
<dbReference type="PANTHER" id="PTHR10614">
    <property type="entry name" value="INSULIN RECEPTOR SUBSTRATE"/>
    <property type="match status" value="1"/>
</dbReference>
<dbReference type="CDD" id="cd01257">
    <property type="entry name" value="PH_IRS"/>
    <property type="match status" value="1"/>
</dbReference>
<feature type="compositionally biased region" description="Low complexity" evidence="3">
    <location>
        <begin position="847"/>
        <end position="858"/>
    </location>
</feature>
<evidence type="ECO:0000256" key="1">
    <source>
        <dbReference type="ARBA" id="ARBA00022553"/>
    </source>
</evidence>
<keyword evidence="7" id="KW-1185">Reference proteome</keyword>
<protein>
    <submittedName>
        <fullName evidence="6">Uncharacterized protein</fullName>
    </submittedName>
</protein>
<accession>A0AAE0QKD5</accession>
<organism evidence="6 7">
    <name type="scientific">Hemibagrus guttatus</name>
    <dbReference type="NCBI Taxonomy" id="175788"/>
    <lineage>
        <taxon>Eukaryota</taxon>
        <taxon>Metazoa</taxon>
        <taxon>Chordata</taxon>
        <taxon>Craniata</taxon>
        <taxon>Vertebrata</taxon>
        <taxon>Euteleostomi</taxon>
        <taxon>Actinopterygii</taxon>
        <taxon>Neopterygii</taxon>
        <taxon>Teleostei</taxon>
        <taxon>Ostariophysi</taxon>
        <taxon>Siluriformes</taxon>
        <taxon>Bagridae</taxon>
        <taxon>Hemibagrus</taxon>
    </lineage>
</organism>
<dbReference type="AlphaFoldDB" id="A0AAE0QKD5"/>
<dbReference type="InterPro" id="IPR001849">
    <property type="entry name" value="PH_domain"/>
</dbReference>
<dbReference type="SMART" id="SM01244">
    <property type="entry name" value="IRS"/>
    <property type="match status" value="1"/>
</dbReference>
<dbReference type="SMART" id="SM00310">
    <property type="entry name" value="PTBI"/>
    <property type="match status" value="1"/>
</dbReference>
<comment type="caution">
    <text evidence="6">The sequence shown here is derived from an EMBL/GenBank/DDBJ whole genome shotgun (WGS) entry which is preliminary data.</text>
</comment>
<feature type="compositionally biased region" description="Basic residues" evidence="3">
    <location>
        <begin position="63"/>
        <end position="89"/>
    </location>
</feature>
<dbReference type="Proteomes" id="UP001274896">
    <property type="component" value="Unassembled WGS sequence"/>
</dbReference>
<dbReference type="InterPro" id="IPR002404">
    <property type="entry name" value="IRS_PTB"/>
</dbReference>
<dbReference type="PANTHER" id="PTHR10614:SF2">
    <property type="entry name" value="INSULIN RECEPTOR SUBSTRATE 4"/>
    <property type="match status" value="1"/>
</dbReference>
<proteinExistence type="predicted"/>
<dbReference type="FunFam" id="2.30.29.30:FF:000029">
    <property type="entry name" value="Insulin receptor substrate 1"/>
    <property type="match status" value="1"/>
</dbReference>
<dbReference type="Pfam" id="PF00169">
    <property type="entry name" value="PH"/>
    <property type="match status" value="1"/>
</dbReference>
<evidence type="ECO:0000259" key="5">
    <source>
        <dbReference type="PROSITE" id="PS51064"/>
    </source>
</evidence>
<feature type="region of interest" description="Disordered" evidence="3">
    <location>
        <begin position="676"/>
        <end position="697"/>
    </location>
</feature>
<feature type="domain" description="PH" evidence="4">
    <location>
        <begin position="150"/>
        <end position="262"/>
    </location>
</feature>
<dbReference type="SUPFAM" id="SSF50729">
    <property type="entry name" value="PH domain-like"/>
    <property type="match status" value="2"/>
</dbReference>
<dbReference type="PROSITE" id="PS50003">
    <property type="entry name" value="PH_DOMAIN"/>
    <property type="match status" value="1"/>
</dbReference>
<feature type="domain" description="IRS-type PTB" evidence="5">
    <location>
        <begin position="287"/>
        <end position="391"/>
    </location>
</feature>
<feature type="compositionally biased region" description="Polar residues" evidence="3">
    <location>
        <begin position="451"/>
        <end position="471"/>
    </location>
</feature>
<keyword evidence="2" id="KW-0807">Transducer</keyword>
<dbReference type="Gene3D" id="2.30.29.30">
    <property type="entry name" value="Pleckstrin-homology domain (PH domain)/Phosphotyrosine-binding domain (PTB)"/>
    <property type="match status" value="2"/>
</dbReference>